<protein>
    <submittedName>
        <fullName evidence="1">Uncharacterized protein</fullName>
    </submittedName>
</protein>
<accession>A0A6H2A488</accession>
<gene>
    <name evidence="1" type="ORF">TM448A05239_0002</name>
</gene>
<dbReference type="AlphaFoldDB" id="A0A6H2A488"/>
<dbReference type="EMBL" id="MT144515">
    <property type="protein sequence ID" value="QJA54532.1"/>
    <property type="molecule type" value="Genomic_DNA"/>
</dbReference>
<evidence type="ECO:0000313" key="1">
    <source>
        <dbReference type="EMBL" id="QJA54532.1"/>
    </source>
</evidence>
<sequence length="127" mass="15280">MTTTDFEEWLEREDFPIKETLDVEDFQRYLAEEYGFKGAQLDVARGVWEERYNILDKYYPELGIRATLRHYLVQGIEHVETRYGITGEPGLWGRERMFEFAISRAEERLLYEAAAWLRAKREEEYGR</sequence>
<proteinExistence type="predicted"/>
<organism evidence="1">
    <name type="scientific">viral metagenome</name>
    <dbReference type="NCBI Taxonomy" id="1070528"/>
    <lineage>
        <taxon>unclassified sequences</taxon>
        <taxon>metagenomes</taxon>
        <taxon>organismal metagenomes</taxon>
    </lineage>
</organism>
<reference evidence="1" key="1">
    <citation type="submission" date="2020-03" db="EMBL/GenBank/DDBJ databases">
        <title>The deep terrestrial virosphere.</title>
        <authorList>
            <person name="Holmfeldt K."/>
            <person name="Nilsson E."/>
            <person name="Simone D."/>
            <person name="Lopez-Fernandez M."/>
            <person name="Wu X."/>
            <person name="de Brujin I."/>
            <person name="Lundin D."/>
            <person name="Andersson A."/>
            <person name="Bertilsson S."/>
            <person name="Dopson M."/>
        </authorList>
    </citation>
    <scope>NUCLEOTIDE SEQUENCE</scope>
    <source>
        <strain evidence="1">TM448A05239</strain>
    </source>
</reference>
<name>A0A6H2A488_9ZZZZ</name>